<dbReference type="InterPro" id="IPR050693">
    <property type="entry name" value="Hsp70_NEF-Inhibitors"/>
</dbReference>
<dbReference type="Proteomes" id="UP000291343">
    <property type="component" value="Unassembled WGS sequence"/>
</dbReference>
<dbReference type="GO" id="GO:0000774">
    <property type="term" value="F:adenyl-nucleotide exchange factor activity"/>
    <property type="evidence" value="ECO:0007669"/>
    <property type="project" value="TreeGrafter"/>
</dbReference>
<dbReference type="SUPFAM" id="SSF48371">
    <property type="entry name" value="ARM repeat"/>
    <property type="match status" value="1"/>
</dbReference>
<comment type="caution">
    <text evidence="1">The sequence shown here is derived from an EMBL/GenBank/DDBJ whole genome shotgun (WGS) entry which is preliminary data.</text>
</comment>
<proteinExistence type="predicted"/>
<reference evidence="1 2" key="1">
    <citation type="journal article" date="2017" name="Gigascience">
        <title>Genome sequence of the small brown planthopper, Laodelphax striatellus.</title>
        <authorList>
            <person name="Zhu J."/>
            <person name="Jiang F."/>
            <person name="Wang X."/>
            <person name="Yang P."/>
            <person name="Bao Y."/>
            <person name="Zhao W."/>
            <person name="Wang W."/>
            <person name="Lu H."/>
            <person name="Wang Q."/>
            <person name="Cui N."/>
            <person name="Li J."/>
            <person name="Chen X."/>
            <person name="Luo L."/>
            <person name="Yu J."/>
            <person name="Kang L."/>
            <person name="Cui F."/>
        </authorList>
    </citation>
    <scope>NUCLEOTIDE SEQUENCE [LARGE SCALE GENOMIC DNA]</scope>
    <source>
        <strain evidence="1">Lst14</strain>
    </source>
</reference>
<dbReference type="AlphaFoldDB" id="A0A482XNW0"/>
<gene>
    <name evidence="1" type="ORF">LSTR_LSTR009785</name>
</gene>
<dbReference type="STRING" id="195883.A0A482XNW0"/>
<keyword evidence="2" id="KW-1185">Reference proteome</keyword>
<dbReference type="InParanoid" id="A0A482XNW0"/>
<dbReference type="FunCoup" id="A0A482XNW0">
    <property type="interactions" value="1308"/>
</dbReference>
<sequence>MLEFLTKGGLEICLNYINGPLLPLRIKACSLVAEVSQNNPSAQDMAFKCGLLPSLLNLTDTEKELKSAMSAISAIVRGHEEAFMFFAHNGGQQFILKGLQAESEDTVKKFAFFLISGYANCPDERSDLRAVGVVPMLLRKIDEAVKEKQEILLGFLLEALINMMDDDNKAFEECQSPQNKLRQNLRICKEIYPAEEFSNVTDHADKLINTLFNGTVEDETSIEHSAST</sequence>
<dbReference type="EMBL" id="QKKF02004574">
    <property type="protein sequence ID" value="RZF47294.1"/>
    <property type="molecule type" value="Genomic_DNA"/>
</dbReference>
<dbReference type="InterPro" id="IPR011989">
    <property type="entry name" value="ARM-like"/>
</dbReference>
<dbReference type="GO" id="GO:0005783">
    <property type="term" value="C:endoplasmic reticulum"/>
    <property type="evidence" value="ECO:0007669"/>
    <property type="project" value="TreeGrafter"/>
</dbReference>
<dbReference type="PANTHER" id="PTHR19316:SF18">
    <property type="entry name" value="HSP70-BINDING PROTEIN 1"/>
    <property type="match status" value="1"/>
</dbReference>
<evidence type="ECO:0008006" key="3">
    <source>
        <dbReference type="Google" id="ProtNLM"/>
    </source>
</evidence>
<name>A0A482XNW0_LAOST</name>
<accession>A0A482XNW0</accession>
<dbReference type="OrthoDB" id="10250458at2759"/>
<dbReference type="Gene3D" id="1.25.10.10">
    <property type="entry name" value="Leucine-rich Repeat Variant"/>
    <property type="match status" value="1"/>
</dbReference>
<dbReference type="InterPro" id="IPR016024">
    <property type="entry name" value="ARM-type_fold"/>
</dbReference>
<dbReference type="PANTHER" id="PTHR19316">
    <property type="entry name" value="PROTEIN FOLDING REGULATOR"/>
    <property type="match status" value="1"/>
</dbReference>
<dbReference type="SMR" id="A0A482XNW0"/>
<protein>
    <recommendedName>
        <fullName evidence="3">Nucleotide exchange factor Fes1 domain-containing protein</fullName>
    </recommendedName>
</protein>
<evidence type="ECO:0000313" key="1">
    <source>
        <dbReference type="EMBL" id="RZF47294.1"/>
    </source>
</evidence>
<organism evidence="1 2">
    <name type="scientific">Laodelphax striatellus</name>
    <name type="common">Small brown planthopper</name>
    <name type="synonym">Delphax striatella</name>
    <dbReference type="NCBI Taxonomy" id="195883"/>
    <lineage>
        <taxon>Eukaryota</taxon>
        <taxon>Metazoa</taxon>
        <taxon>Ecdysozoa</taxon>
        <taxon>Arthropoda</taxon>
        <taxon>Hexapoda</taxon>
        <taxon>Insecta</taxon>
        <taxon>Pterygota</taxon>
        <taxon>Neoptera</taxon>
        <taxon>Paraneoptera</taxon>
        <taxon>Hemiptera</taxon>
        <taxon>Auchenorrhyncha</taxon>
        <taxon>Fulgoroidea</taxon>
        <taxon>Delphacidae</taxon>
        <taxon>Criomorphinae</taxon>
        <taxon>Laodelphax</taxon>
    </lineage>
</organism>
<evidence type="ECO:0000313" key="2">
    <source>
        <dbReference type="Proteomes" id="UP000291343"/>
    </source>
</evidence>